<dbReference type="CDD" id="cd08492">
    <property type="entry name" value="PBP2_NikA_DppA_OppA_like_15"/>
    <property type="match status" value="1"/>
</dbReference>
<keyword evidence="7" id="KW-1185">Reference proteome</keyword>
<dbReference type="HOGENOM" id="CLU_017028_7_3_5"/>
<sequence>MCGRADRRTPVPAPFPPRRPTLRPDCFPVLFAVAAVAAAGLPSAHAQGPLRGGELIYLDPQAHTNLYPPAAGFYPNGGILDQVTDRLTWQNPQTLEIEPWLAQSWSSNADDTEYTFHLRPGVTFSDGTPLDARAVALNYETYGKGNPALHFPVSEVINNFDHAEILDPLTVRFHFTRPSPGFLQGTSVIGSGIVSPATLAHPFDQLGVGTQVVGSGPFVIVRDVPGKEVDLVARRDYAWPPASRAGQTRAWLDGVKILVTPEDSIRVGALLAGQADLIRQVEAYDEEQVTLAGYRLYAPSTRGVNTGIAFRPDNPLVADIRVREALLHATDRQEIVTTLYSANYPLARSVLSARAAGFRDLSDRLGFDPRRAAQLLDEAGWRLGPDGLRHRDGQTLALGIHISQPHPQNRTMLELLAQQWRRVGVQLTVMSGSAAGVILDNLDPTRTPVTVSEVGRADPDVMKSEFFPSNRDTLLQKGGQSAKVRAFRDDRLDAMLLQVASDTDRQDRLRHLGDVQEYIVQNAYTIPIFEEPQVYAGAPGVHGVGFEAVGRPSFYGIWLDRR</sequence>
<proteinExistence type="inferred from homology"/>
<evidence type="ECO:0000313" key="6">
    <source>
        <dbReference type="EMBL" id="CAP54190.1"/>
    </source>
</evidence>
<dbReference type="InterPro" id="IPR030678">
    <property type="entry name" value="Peptide/Ni-bd"/>
</dbReference>
<accession>A9H2R4</accession>
<protein>
    <submittedName>
        <fullName evidence="6">Putative ABC-type transporter, substrate binding protein</fullName>
    </submittedName>
</protein>
<dbReference type="STRING" id="272568.GDI0247"/>
<comment type="similarity">
    <text evidence="2">Belongs to the bacterial solute-binding protein 5 family.</text>
</comment>
<dbReference type="KEGG" id="gdi:GDI0247"/>
<dbReference type="EMBL" id="AM889285">
    <property type="protein sequence ID" value="CAP54190.1"/>
    <property type="molecule type" value="Genomic_DNA"/>
</dbReference>
<evidence type="ECO:0000256" key="4">
    <source>
        <dbReference type="ARBA" id="ARBA00022729"/>
    </source>
</evidence>
<dbReference type="PIRSF" id="PIRSF002741">
    <property type="entry name" value="MppA"/>
    <property type="match status" value="1"/>
</dbReference>
<organism evidence="6 7">
    <name type="scientific">Gluconacetobacter diazotrophicus (strain ATCC 49037 / DSM 5601 / CCUG 37298 / CIP 103539 / LMG 7603 / PAl5)</name>
    <dbReference type="NCBI Taxonomy" id="272568"/>
    <lineage>
        <taxon>Bacteria</taxon>
        <taxon>Pseudomonadati</taxon>
        <taxon>Pseudomonadota</taxon>
        <taxon>Alphaproteobacteria</taxon>
        <taxon>Acetobacterales</taxon>
        <taxon>Acetobacteraceae</taxon>
        <taxon>Gluconacetobacter</taxon>
    </lineage>
</organism>
<dbReference type="GO" id="GO:0043190">
    <property type="term" value="C:ATP-binding cassette (ABC) transporter complex"/>
    <property type="evidence" value="ECO:0007669"/>
    <property type="project" value="InterPro"/>
</dbReference>
<dbReference type="GO" id="GO:1904680">
    <property type="term" value="F:peptide transmembrane transporter activity"/>
    <property type="evidence" value="ECO:0007669"/>
    <property type="project" value="TreeGrafter"/>
</dbReference>
<dbReference type="InterPro" id="IPR000914">
    <property type="entry name" value="SBP_5_dom"/>
</dbReference>
<dbReference type="eggNOG" id="COG0747">
    <property type="taxonomic scope" value="Bacteria"/>
</dbReference>
<dbReference type="Proteomes" id="UP000001176">
    <property type="component" value="Chromosome"/>
</dbReference>
<evidence type="ECO:0000256" key="2">
    <source>
        <dbReference type="ARBA" id="ARBA00005695"/>
    </source>
</evidence>
<dbReference type="Gene3D" id="3.40.190.10">
    <property type="entry name" value="Periplasmic binding protein-like II"/>
    <property type="match status" value="1"/>
</dbReference>
<dbReference type="InterPro" id="IPR023920">
    <property type="entry name" value="ABC_transptr_sub-bd_KPN01854"/>
</dbReference>
<dbReference type="AlphaFoldDB" id="A9H2R4"/>
<keyword evidence="3" id="KW-0813">Transport</keyword>
<dbReference type="Gene3D" id="3.10.105.10">
    <property type="entry name" value="Dipeptide-binding Protein, Domain 3"/>
    <property type="match status" value="1"/>
</dbReference>
<dbReference type="PANTHER" id="PTHR30290">
    <property type="entry name" value="PERIPLASMIC BINDING COMPONENT OF ABC TRANSPORTER"/>
    <property type="match status" value="1"/>
</dbReference>
<dbReference type="GO" id="GO:0015833">
    <property type="term" value="P:peptide transport"/>
    <property type="evidence" value="ECO:0007669"/>
    <property type="project" value="TreeGrafter"/>
</dbReference>
<reference evidence="6 7" key="1">
    <citation type="journal article" date="2009" name="BMC Genomics">
        <title>Complete genome sequence of the sugarcane nitrogen-fixing endophyte Gluconacetobacter diazotrophicus Pal5.</title>
        <authorList>
            <person name="Bertalan M."/>
            <person name="Albano R."/>
            <person name="Padua V."/>
            <person name="Rouws L."/>
            <person name="Rojas C."/>
            <person name="Hemerly A."/>
            <person name="Teixeira K."/>
            <person name="Schwab S."/>
            <person name="Araujo J."/>
            <person name="Oliveira A."/>
            <person name="Franca L."/>
            <person name="Magalhaes V."/>
            <person name="Alqueres S."/>
            <person name="Cardoso A."/>
            <person name="Almeida W."/>
            <person name="Loureiro M.M."/>
            <person name="Nogueira E."/>
            <person name="Cidade D."/>
            <person name="Oliveira D."/>
            <person name="Simao T."/>
            <person name="Macedo J."/>
            <person name="Valadao A."/>
            <person name="Dreschsel M."/>
            <person name="Freitas F."/>
            <person name="Vidal M."/>
            <person name="Guedes H."/>
            <person name="Rodrigues E."/>
            <person name="Meneses C."/>
            <person name="Brioso P."/>
            <person name="Pozzer L."/>
            <person name="Figueiredo D."/>
            <person name="Montano H."/>
            <person name="Junior J."/>
            <person name="Filho G."/>
            <person name="Flores V."/>
            <person name="Ferreira B."/>
            <person name="Branco A."/>
            <person name="Gonzalez P."/>
            <person name="Guillobel H."/>
            <person name="Lemos M."/>
            <person name="Seibel L."/>
            <person name="Macedo J."/>
            <person name="Alves-Ferreira M."/>
            <person name="Sachetto-Martins G."/>
            <person name="Coelho A."/>
            <person name="Santos E."/>
            <person name="Amaral G."/>
            <person name="Neves A."/>
            <person name="Pacheco A.B."/>
            <person name="Carvalho D."/>
            <person name="Lery L."/>
            <person name="Bisch P."/>
            <person name="Rossle S.C."/>
            <person name="Urmenyi T."/>
            <person name="Kruger W.V."/>
            <person name="Martins O."/>
            <person name="Baldani J.I."/>
            <person name="Ferreira P.C."/>
        </authorList>
    </citation>
    <scope>NUCLEOTIDE SEQUENCE [LARGE SCALE GENOMIC DNA]</scope>
    <source>
        <strain evidence="7">ATCC 49037 / DSM 5601 / CCUG 37298 / CIP 103539 / LMG 7603 / PAl5</strain>
    </source>
</reference>
<dbReference type="InterPro" id="IPR039424">
    <property type="entry name" value="SBP_5"/>
</dbReference>
<dbReference type="KEGG" id="gdj:Gdia_2311"/>
<evidence type="ECO:0000313" key="7">
    <source>
        <dbReference type="Proteomes" id="UP000001176"/>
    </source>
</evidence>
<dbReference type="GO" id="GO:0030288">
    <property type="term" value="C:outer membrane-bounded periplasmic space"/>
    <property type="evidence" value="ECO:0007669"/>
    <property type="project" value="UniProtKB-ARBA"/>
</dbReference>
<dbReference type="Pfam" id="PF00496">
    <property type="entry name" value="SBP_bac_5"/>
    <property type="match status" value="1"/>
</dbReference>
<feature type="domain" description="Solute-binding protein family 5" evidence="5">
    <location>
        <begin position="96"/>
        <end position="437"/>
    </location>
</feature>
<gene>
    <name evidence="6" type="ordered locus">GDI0247</name>
</gene>
<evidence type="ECO:0000256" key="1">
    <source>
        <dbReference type="ARBA" id="ARBA00004418"/>
    </source>
</evidence>
<keyword evidence="4" id="KW-0732">Signal</keyword>
<evidence type="ECO:0000256" key="3">
    <source>
        <dbReference type="ARBA" id="ARBA00022448"/>
    </source>
</evidence>
<dbReference type="PANTHER" id="PTHR30290:SF9">
    <property type="entry name" value="OLIGOPEPTIDE-BINDING PROTEIN APPA"/>
    <property type="match status" value="1"/>
</dbReference>
<evidence type="ECO:0000259" key="5">
    <source>
        <dbReference type="Pfam" id="PF00496"/>
    </source>
</evidence>
<name>A9H2R4_GLUDA</name>
<comment type="subcellular location">
    <subcellularLocation>
        <location evidence="1">Periplasm</location>
    </subcellularLocation>
</comment>
<dbReference type="SUPFAM" id="SSF53850">
    <property type="entry name" value="Periplasmic binding protein-like II"/>
    <property type="match status" value="1"/>
</dbReference>
<dbReference type="NCBIfam" id="TIGR04028">
    <property type="entry name" value="SBP_KPN_01854"/>
    <property type="match status" value="1"/>
</dbReference>
<dbReference type="OrthoDB" id="9773508at2"/>